<dbReference type="Pfam" id="PF07980">
    <property type="entry name" value="SusD_RagB"/>
    <property type="match status" value="1"/>
</dbReference>
<dbReference type="PATRIC" id="fig|1736674.3.peg.987"/>
<dbReference type="STRING" id="1736674.APS56_04800"/>
<dbReference type="Proteomes" id="UP000057981">
    <property type="component" value="Chromosome"/>
</dbReference>
<sequence length="543" mass="62135">MKTMKNIKNKVLLLLGLFGMFFCACDDADFLDKQPIDFLAPDNISSSRDIEEAVNGIYSSYISDPLEPIITDFFTDNGIQSTYIEIWNGSFNNENTFVETKWVRNYKMILRANTVLDNIDNIELSEEKYNQFKGEATFMRALAYLDLTEFYGGVPLRIRVESLAEANKPITPKNDIVDFILNELETASDLLPIEYSASDKGRATKGAALAIKARVLLYNKMYDQAAIYCQKVKDLGKYSLMDDYELLFLPEGEASNNETIFDMQFIENQSDLALSSVWNTYFLLFGSYAATRNLHDEFYSTNGLSIKDPLNTLYDPSVNPDVLSPNYIGKQEGIYDNRFTNRDPRMNSTIVVPYSVFRYTRANESPEVFIPASHGRNTPVGFKVRKHIDYSNKWEHRVSGVNPIIVRYADILLMEAEALIESGDYDETYVSNLINEVRQRASVMMPKVQDVEGTGLSQNELRQIVRHERRVEFAFEGLRFFDIKRWDIGATALTTVKGYRIESLTTSSAAYEEYDYLTATFDPSRSYLWPIPKVETDSNTEIN</sequence>
<dbReference type="GO" id="GO:0009279">
    <property type="term" value="C:cell outer membrane"/>
    <property type="evidence" value="ECO:0007669"/>
    <property type="project" value="UniProtKB-SubCell"/>
</dbReference>
<organism evidence="9 10">
    <name type="scientific">Pseudalgibacter alginicilyticus</name>
    <dbReference type="NCBI Taxonomy" id="1736674"/>
    <lineage>
        <taxon>Bacteria</taxon>
        <taxon>Pseudomonadati</taxon>
        <taxon>Bacteroidota</taxon>
        <taxon>Flavobacteriia</taxon>
        <taxon>Flavobacteriales</taxon>
        <taxon>Flavobacteriaceae</taxon>
        <taxon>Pseudalgibacter</taxon>
    </lineage>
</organism>
<keyword evidence="4" id="KW-0472">Membrane</keyword>
<feature type="domain" description="RagB/SusD" evidence="7">
    <location>
        <begin position="285"/>
        <end position="542"/>
    </location>
</feature>
<protein>
    <recommendedName>
        <fullName evidence="11">Carbohydrate-binding protein SusD</fullName>
    </recommendedName>
</protein>
<dbReference type="InterPro" id="IPR033985">
    <property type="entry name" value="SusD-like_N"/>
</dbReference>
<evidence type="ECO:0000256" key="1">
    <source>
        <dbReference type="ARBA" id="ARBA00004442"/>
    </source>
</evidence>
<dbReference type="OrthoDB" id="5694214at2"/>
<name>A0A0P0CEF3_9FLAO</name>
<keyword evidence="5" id="KW-0998">Cell outer membrane</keyword>
<evidence type="ECO:0000256" key="2">
    <source>
        <dbReference type="ARBA" id="ARBA00006275"/>
    </source>
</evidence>
<keyword evidence="3 6" id="KW-0732">Signal</keyword>
<dbReference type="Pfam" id="PF14322">
    <property type="entry name" value="SusD-like_3"/>
    <property type="match status" value="1"/>
</dbReference>
<dbReference type="EMBL" id="CP012898">
    <property type="protein sequence ID" value="ALJ04498.1"/>
    <property type="molecule type" value="Genomic_DNA"/>
</dbReference>
<keyword evidence="10" id="KW-1185">Reference proteome</keyword>
<dbReference type="SUPFAM" id="SSF48452">
    <property type="entry name" value="TPR-like"/>
    <property type="match status" value="1"/>
</dbReference>
<dbReference type="InterPro" id="IPR012944">
    <property type="entry name" value="SusD_RagB_dom"/>
</dbReference>
<feature type="signal peptide" evidence="6">
    <location>
        <begin position="1"/>
        <end position="24"/>
    </location>
</feature>
<proteinExistence type="inferred from homology"/>
<evidence type="ECO:0000256" key="5">
    <source>
        <dbReference type="ARBA" id="ARBA00023237"/>
    </source>
</evidence>
<comment type="subcellular location">
    <subcellularLocation>
        <location evidence="1">Cell outer membrane</location>
    </subcellularLocation>
</comment>
<feature type="domain" description="SusD-like N-terminal" evidence="8">
    <location>
        <begin position="29"/>
        <end position="217"/>
    </location>
</feature>
<evidence type="ECO:0000256" key="3">
    <source>
        <dbReference type="ARBA" id="ARBA00022729"/>
    </source>
</evidence>
<dbReference type="CDD" id="cd08977">
    <property type="entry name" value="SusD"/>
    <property type="match status" value="1"/>
</dbReference>
<evidence type="ECO:0000256" key="4">
    <source>
        <dbReference type="ARBA" id="ARBA00023136"/>
    </source>
</evidence>
<dbReference type="Gene3D" id="1.25.40.390">
    <property type="match status" value="1"/>
</dbReference>
<dbReference type="KEGG" id="ahz:APS56_04800"/>
<accession>A0A0P0CEF3</accession>
<gene>
    <name evidence="9" type="ORF">APS56_04800</name>
</gene>
<evidence type="ECO:0000313" key="10">
    <source>
        <dbReference type="Proteomes" id="UP000057981"/>
    </source>
</evidence>
<evidence type="ECO:0000259" key="8">
    <source>
        <dbReference type="Pfam" id="PF14322"/>
    </source>
</evidence>
<evidence type="ECO:0000256" key="6">
    <source>
        <dbReference type="SAM" id="SignalP"/>
    </source>
</evidence>
<evidence type="ECO:0000313" key="9">
    <source>
        <dbReference type="EMBL" id="ALJ04498.1"/>
    </source>
</evidence>
<dbReference type="InterPro" id="IPR011990">
    <property type="entry name" value="TPR-like_helical_dom_sf"/>
</dbReference>
<evidence type="ECO:0000259" key="7">
    <source>
        <dbReference type="Pfam" id="PF07980"/>
    </source>
</evidence>
<evidence type="ECO:0008006" key="11">
    <source>
        <dbReference type="Google" id="ProtNLM"/>
    </source>
</evidence>
<dbReference type="PROSITE" id="PS51257">
    <property type="entry name" value="PROKAR_LIPOPROTEIN"/>
    <property type="match status" value="1"/>
</dbReference>
<comment type="similarity">
    <text evidence="2">Belongs to the SusD family.</text>
</comment>
<feature type="chain" id="PRO_5006042540" description="Carbohydrate-binding protein SusD" evidence="6">
    <location>
        <begin position="25"/>
        <end position="543"/>
    </location>
</feature>
<reference evidence="9 10" key="1">
    <citation type="submission" date="2015-10" db="EMBL/GenBank/DDBJ databases">
        <authorList>
            <person name="Gilbert D.G."/>
        </authorList>
    </citation>
    <scope>NUCLEOTIDE SEQUENCE [LARGE SCALE GENOMIC DNA]</scope>
    <source>
        <strain evidence="10">HZ-22</strain>
    </source>
</reference>
<dbReference type="AlphaFoldDB" id="A0A0P0CEF3"/>